<accession>A0ABT1UR36</accession>
<dbReference type="Gene3D" id="3.40.50.720">
    <property type="entry name" value="NAD(P)-binding Rossmann-like Domain"/>
    <property type="match status" value="1"/>
</dbReference>
<dbReference type="Pfam" id="PF02737">
    <property type="entry name" value="3HCDH_N"/>
    <property type="match status" value="1"/>
</dbReference>
<evidence type="ECO:0000259" key="2">
    <source>
        <dbReference type="Pfam" id="PF02737"/>
    </source>
</evidence>
<dbReference type="Proteomes" id="UP001204746">
    <property type="component" value="Unassembled WGS sequence"/>
</dbReference>
<gene>
    <name evidence="3" type="ORF">NP777_00790</name>
</gene>
<evidence type="ECO:0000313" key="3">
    <source>
        <dbReference type="EMBL" id="MCQ8186811.1"/>
    </source>
</evidence>
<evidence type="ECO:0000313" key="4">
    <source>
        <dbReference type="Proteomes" id="UP001204746"/>
    </source>
</evidence>
<keyword evidence="4" id="KW-1185">Reference proteome</keyword>
<dbReference type="EMBL" id="JANIAA010000001">
    <property type="protein sequence ID" value="MCQ8186811.1"/>
    <property type="molecule type" value="Genomic_DNA"/>
</dbReference>
<dbReference type="SUPFAM" id="SSF51735">
    <property type="entry name" value="NAD(P)-binding Rossmann-fold domains"/>
    <property type="match status" value="1"/>
</dbReference>
<feature type="domain" description="3-hydroxyacyl-CoA dehydrogenase NAD binding" evidence="2">
    <location>
        <begin position="2"/>
        <end position="86"/>
    </location>
</feature>
<proteinExistence type="predicted"/>
<name>A0ABT1UR36_9ACTN</name>
<feature type="region of interest" description="Disordered" evidence="1">
    <location>
        <begin position="85"/>
        <end position="108"/>
    </location>
</feature>
<comment type="caution">
    <text evidence="3">The sequence shown here is derived from an EMBL/GenBank/DDBJ whole genome shotgun (WGS) entry which is preliminary data.</text>
</comment>
<dbReference type="InterPro" id="IPR036291">
    <property type="entry name" value="NAD(P)-bd_dom_sf"/>
</dbReference>
<organism evidence="3 4">
    <name type="scientific">Streptomyces rugosispiralis</name>
    <dbReference type="NCBI Taxonomy" id="2967341"/>
    <lineage>
        <taxon>Bacteria</taxon>
        <taxon>Bacillati</taxon>
        <taxon>Actinomycetota</taxon>
        <taxon>Actinomycetes</taxon>
        <taxon>Kitasatosporales</taxon>
        <taxon>Streptomycetaceae</taxon>
        <taxon>Streptomyces</taxon>
    </lineage>
</organism>
<protein>
    <submittedName>
        <fullName evidence="3">3-hydroxyacyl-CoA dehydrogenase NAD-binding domain-containing protein</fullName>
    </submittedName>
</protein>
<dbReference type="RefSeq" id="WP_256648012.1">
    <property type="nucleotide sequence ID" value="NZ_JANIAA010000001.1"/>
</dbReference>
<feature type="compositionally biased region" description="Polar residues" evidence="1">
    <location>
        <begin position="96"/>
        <end position="108"/>
    </location>
</feature>
<reference evidence="3 4" key="1">
    <citation type="submission" date="2022-07" db="EMBL/GenBank/DDBJ databases">
        <authorList>
            <person name="Phongsopitanun W."/>
            <person name="Tanasupawat S."/>
        </authorList>
    </citation>
    <scope>NUCLEOTIDE SEQUENCE [LARGE SCALE GENOMIC DNA]</scope>
    <source>
        <strain evidence="3 4">RCU-064</strain>
    </source>
</reference>
<evidence type="ECO:0000256" key="1">
    <source>
        <dbReference type="SAM" id="MobiDB-lite"/>
    </source>
</evidence>
<dbReference type="InterPro" id="IPR006176">
    <property type="entry name" value="3-OHacyl-CoA_DH_NAD-bd"/>
</dbReference>
<sequence length="108" mass="10966">MDVILVDVSDDVLRAAEAEIAQQLRHGRFMGAFPGSRATGTLTTTPSGEAAADAIAVIEAITADSSLKARMPAEVSGVVAPGTTMAPPWPHAASAGSRSYTTASMPLA</sequence>